<dbReference type="GeneID" id="63699165"/>
<dbReference type="GO" id="GO:0005634">
    <property type="term" value="C:nucleus"/>
    <property type="evidence" value="ECO:0007669"/>
    <property type="project" value="UniProtKB-SubCell"/>
</dbReference>
<dbReference type="PANTHER" id="PTHR12585:SF70">
    <property type="entry name" value="RAD21_REC8 N TERMINAL DOMAIN PROTEIN (AFU_ORTHOLOGUE AFUA_6G02900)"/>
    <property type="match status" value="1"/>
</dbReference>
<keyword evidence="2" id="KW-0539">Nucleus</keyword>
<feature type="region of interest" description="Disordered" evidence="3">
    <location>
        <begin position="560"/>
        <end position="584"/>
    </location>
</feature>
<sequence>MVANYFTSILVLTSPEHGVATIWLVATLGSKSIAKRLNKKAILDVDVPRACNVIINPEAPMALRLQSSLLYGVSRVYSQQCGYTLTDVQATHDKMRAMLKVLPGGGLDPAAGKARPDQLVLSDDPSFVPEINLPGLGIDLSKLNLEPQADTSRQNSFLWTRSPDRSQTFPENLNLQLDLSSEDIMKDFGGIGSQSETSGSVHQRPLGRIAEGALDDETGVLLQPDFEFDEDGNIIELSGERERRSNILRDQFGGKHLSETPLPGMGDNDIQWDYQVPFPFLQDQKENNQGDQAVTARQVHRAPKVVPADNRTALRNTELAQINNEYMQNMAAILKQKKNNKISVQAKKNAIFWVFGLGIGSVGVGLGASQMPHPLQVFSGDDLCAALNPQEKQKARKRAHRADDDEGDSDKDGRRVRARGESEDQVGRGGDEVEIGRNASPALRDDNSQMPWNITASIQSSRHGSSANIFRGFGSVSELSSRGMPEPASIQLPGFGRPRSRLTSASPLAGRGFSYDLESLTGLEGLEGDIDVYGDFDLSHYLQADVDGDGNVMLRNDEGVNASAQKSARTSTRGTDSQQRYSQEQVLQSSLDQDTVNFLDFMYAQALNMQEQHDPETQKDGDEGMTEFSIPPREVSGAKEITFSTLLPPKETTRTVATHAIMHVLTLATKGFLEVHQEEYEDQSSEEHGVFYRYGEISMHLP</sequence>
<keyword evidence="6" id="KW-1185">Reference proteome</keyword>
<comment type="subcellular location">
    <subcellularLocation>
        <location evidence="1">Nucleus</location>
    </subcellularLocation>
</comment>
<dbReference type="OrthoDB" id="5427633at2759"/>
<dbReference type="InterPro" id="IPR006910">
    <property type="entry name" value="Rad21_Rec8_N"/>
</dbReference>
<dbReference type="Pfam" id="PF04825">
    <property type="entry name" value="Rad21_Rec8_N"/>
    <property type="match status" value="1"/>
</dbReference>
<feature type="compositionally biased region" description="Basic and acidic residues" evidence="3">
    <location>
        <begin position="410"/>
        <end position="435"/>
    </location>
</feature>
<evidence type="ECO:0000256" key="1">
    <source>
        <dbReference type="ARBA" id="ARBA00004123"/>
    </source>
</evidence>
<gene>
    <name evidence="5" type="ORF">EURHEDRAFT_452513</name>
</gene>
<feature type="region of interest" description="Disordered" evidence="3">
    <location>
        <begin position="478"/>
        <end position="508"/>
    </location>
</feature>
<dbReference type="EMBL" id="KK088417">
    <property type="protein sequence ID" value="EYE96998.1"/>
    <property type="molecule type" value="Genomic_DNA"/>
</dbReference>
<dbReference type="RefSeq" id="XP_040640686.1">
    <property type="nucleotide sequence ID" value="XM_040784041.1"/>
</dbReference>
<dbReference type="HOGENOM" id="CLU_025342_0_0_1"/>
<evidence type="ECO:0000313" key="6">
    <source>
        <dbReference type="Proteomes" id="UP000019804"/>
    </source>
</evidence>
<dbReference type="GO" id="GO:0030892">
    <property type="term" value="C:mitotic cohesin complex"/>
    <property type="evidence" value="ECO:0007669"/>
    <property type="project" value="TreeGrafter"/>
</dbReference>
<feature type="domain" description="Rad21/Rec8-like protein N-terminal" evidence="4">
    <location>
        <begin position="6"/>
        <end position="111"/>
    </location>
</feature>
<dbReference type="CDD" id="cd21789">
    <property type="entry name" value="Rad21_Rec8_M_SpRec8p-like"/>
    <property type="match status" value="1"/>
</dbReference>
<dbReference type="InterPro" id="IPR039781">
    <property type="entry name" value="Rad21/Rec8-like"/>
</dbReference>
<name>A0A017SJ83_ASPRC</name>
<proteinExistence type="predicted"/>
<reference evidence="6" key="1">
    <citation type="journal article" date="2014" name="Nat. Commun.">
        <title>Genomic adaptations of the halophilic Dead Sea filamentous fungus Eurotium rubrum.</title>
        <authorList>
            <person name="Kis-Papo T."/>
            <person name="Weig A.R."/>
            <person name="Riley R."/>
            <person name="Persoh D."/>
            <person name="Salamov A."/>
            <person name="Sun H."/>
            <person name="Lipzen A."/>
            <person name="Wasser S.P."/>
            <person name="Rambold G."/>
            <person name="Grigoriev I.V."/>
            <person name="Nevo E."/>
        </authorList>
    </citation>
    <scope>NUCLEOTIDE SEQUENCE [LARGE SCALE GENOMIC DNA]</scope>
    <source>
        <strain evidence="6">CBS 135680</strain>
    </source>
</reference>
<dbReference type="GO" id="GO:0003682">
    <property type="term" value="F:chromatin binding"/>
    <property type="evidence" value="ECO:0007669"/>
    <property type="project" value="TreeGrafter"/>
</dbReference>
<feature type="region of interest" description="Disordered" evidence="3">
    <location>
        <begin position="391"/>
        <end position="451"/>
    </location>
</feature>
<feature type="compositionally biased region" description="Polar residues" evidence="3">
    <location>
        <begin position="562"/>
        <end position="584"/>
    </location>
</feature>
<dbReference type="GO" id="GO:0007064">
    <property type="term" value="P:mitotic sister chromatid cohesion"/>
    <property type="evidence" value="ECO:0007669"/>
    <property type="project" value="TreeGrafter"/>
</dbReference>
<dbReference type="Proteomes" id="UP000019804">
    <property type="component" value="Unassembled WGS sequence"/>
</dbReference>
<evidence type="ECO:0000256" key="3">
    <source>
        <dbReference type="SAM" id="MobiDB-lite"/>
    </source>
</evidence>
<organism evidence="5 6">
    <name type="scientific">Aspergillus ruber (strain CBS 135680)</name>
    <dbReference type="NCBI Taxonomy" id="1388766"/>
    <lineage>
        <taxon>Eukaryota</taxon>
        <taxon>Fungi</taxon>
        <taxon>Dikarya</taxon>
        <taxon>Ascomycota</taxon>
        <taxon>Pezizomycotina</taxon>
        <taxon>Eurotiomycetes</taxon>
        <taxon>Eurotiomycetidae</taxon>
        <taxon>Eurotiales</taxon>
        <taxon>Aspergillaceae</taxon>
        <taxon>Aspergillus</taxon>
        <taxon>Aspergillus subgen. Aspergillus</taxon>
    </lineage>
</organism>
<dbReference type="AlphaFoldDB" id="A0A017SJ83"/>
<dbReference type="PANTHER" id="PTHR12585">
    <property type="entry name" value="SCC1 / RAD21 FAMILY MEMBER"/>
    <property type="match status" value="1"/>
</dbReference>
<accession>A0A017SJ83</accession>
<evidence type="ECO:0000313" key="5">
    <source>
        <dbReference type="EMBL" id="EYE96998.1"/>
    </source>
</evidence>
<evidence type="ECO:0000256" key="2">
    <source>
        <dbReference type="ARBA" id="ARBA00023242"/>
    </source>
</evidence>
<protein>
    <recommendedName>
        <fullName evidence="4">Rad21/Rec8-like protein N-terminal domain-containing protein</fullName>
    </recommendedName>
</protein>
<dbReference type="STRING" id="1388766.A0A017SJ83"/>
<evidence type="ECO:0000259" key="4">
    <source>
        <dbReference type="Pfam" id="PF04825"/>
    </source>
</evidence>